<gene>
    <name evidence="1" type="ORF">IPJ48_11410</name>
</gene>
<protein>
    <submittedName>
        <fullName evidence="1">Uncharacterized protein</fullName>
    </submittedName>
</protein>
<organism evidence="1 2">
    <name type="scientific">Candidatus Propionivibrio dominans</name>
    <dbReference type="NCBI Taxonomy" id="2954373"/>
    <lineage>
        <taxon>Bacteria</taxon>
        <taxon>Pseudomonadati</taxon>
        <taxon>Pseudomonadota</taxon>
        <taxon>Betaproteobacteria</taxon>
        <taxon>Rhodocyclales</taxon>
        <taxon>Rhodocyclaceae</taxon>
        <taxon>Propionivibrio</taxon>
    </lineage>
</organism>
<dbReference type="AlphaFoldDB" id="A0A9D7I7T9"/>
<reference evidence="1" key="1">
    <citation type="submission" date="2020-10" db="EMBL/GenBank/DDBJ databases">
        <title>Connecting structure to function with the recovery of over 1000 high-quality activated sludge metagenome-assembled genomes encoding full-length rRNA genes using long-read sequencing.</title>
        <authorList>
            <person name="Singleton C.M."/>
            <person name="Petriglieri F."/>
            <person name="Kristensen J.M."/>
            <person name="Kirkegaard R.H."/>
            <person name="Michaelsen T.Y."/>
            <person name="Andersen M.H."/>
            <person name="Karst S.M."/>
            <person name="Dueholm M.S."/>
            <person name="Nielsen P.H."/>
            <person name="Albertsen M."/>
        </authorList>
    </citation>
    <scope>NUCLEOTIDE SEQUENCE</scope>
    <source>
        <strain evidence="1">EsbW_18-Q3-R4-48_MAXAC.044</strain>
    </source>
</reference>
<sequence length="118" mass="12369">MITTSERANTDPALALGLLAFNTNVPSLEACDVGGTSYQYFIDYLTGGAIKSPLSNNIVGKFLSNQLASGLSLVMTKSGRLLAISGLSGGGIDVGEPPLPAPASVTRRTSWRELIREQ</sequence>
<evidence type="ECO:0000313" key="1">
    <source>
        <dbReference type="EMBL" id="MBK7423646.1"/>
    </source>
</evidence>
<dbReference type="EMBL" id="JADJNC010000016">
    <property type="protein sequence ID" value="MBK7423646.1"/>
    <property type="molecule type" value="Genomic_DNA"/>
</dbReference>
<proteinExistence type="predicted"/>
<accession>A0A9D7I7T9</accession>
<evidence type="ECO:0000313" key="2">
    <source>
        <dbReference type="Proteomes" id="UP000886602"/>
    </source>
</evidence>
<comment type="caution">
    <text evidence="1">The sequence shown here is derived from an EMBL/GenBank/DDBJ whole genome shotgun (WGS) entry which is preliminary data.</text>
</comment>
<dbReference type="Proteomes" id="UP000886602">
    <property type="component" value="Unassembled WGS sequence"/>
</dbReference>
<name>A0A9D7I7T9_9RHOO</name>